<evidence type="ECO:0000313" key="2">
    <source>
        <dbReference type="Proteomes" id="UP000223749"/>
    </source>
</evidence>
<reference evidence="1 2" key="1">
    <citation type="submission" date="2017-10" db="EMBL/GenBank/DDBJ databases">
        <title>Whole genome of Pedobacter ginsengisoli T01R-27 isolated from tomato rhizosphere.</title>
        <authorList>
            <person name="Weon H.-Y."/>
            <person name="Lee S.A."/>
            <person name="Sang M.K."/>
            <person name="Song J."/>
        </authorList>
    </citation>
    <scope>NUCLEOTIDE SEQUENCE [LARGE SCALE GENOMIC DNA]</scope>
    <source>
        <strain evidence="1 2">T01R-27</strain>
    </source>
</reference>
<dbReference type="KEGG" id="pgs:CPT03_07080"/>
<gene>
    <name evidence="1" type="ORF">CPT03_07080</name>
</gene>
<dbReference type="AlphaFoldDB" id="A0A2D1U3U4"/>
<dbReference type="RefSeq" id="WP_099438190.1">
    <property type="nucleotide sequence ID" value="NZ_CP024091.1"/>
</dbReference>
<dbReference type="OrthoDB" id="7605150at2"/>
<evidence type="ECO:0000313" key="1">
    <source>
        <dbReference type="EMBL" id="ATP56248.1"/>
    </source>
</evidence>
<name>A0A2D1U3U4_9SPHI</name>
<dbReference type="EMBL" id="CP024091">
    <property type="protein sequence ID" value="ATP56248.1"/>
    <property type="molecule type" value="Genomic_DNA"/>
</dbReference>
<sequence>MSITSKIIRSEFKKAEEAYEFCWDVLITMKTRNMGKGSAVRLMAFQDKLATAIFELQRVRDMIILEEKAYVKNKSRYQFEWFKNKLQTLSKYKKAIDRMVNIAKDLGDAFAHFFYQFEHDLLNEHLSHEVVINHTSGLGELGELAFVKNIKHLNKEFPIYHGITNILRYGDFSFVDLRTLKISRIGELKTKQVDEKKLNGMLYIIDREKVNQKEAKQRLMEERPKDRRERQILGISKFLSIEDKDPKIDGTIVNESYAIKIGELIDECPINGQLSKQLSPGLAFLCFRFKKASLFHKLLNREIDEVERELEKMFTTIVTKLVKSEEKRNSLIIGQLLHVDKKFDPCIPGTIPLFWTNMENKALKKIYFKDSHLISLFNPVHLILDVEKMGFQVDSKYSHPPVRTPDKLFAVVQRFDLFIGYIIRHLMTEEFVLDFIREIQKSPYWGTNAKISMKPQQKIFL</sequence>
<dbReference type="Proteomes" id="UP000223749">
    <property type="component" value="Chromosome"/>
</dbReference>
<protein>
    <submittedName>
        <fullName evidence="1">Uncharacterized protein</fullName>
    </submittedName>
</protein>
<organism evidence="1 2">
    <name type="scientific">Pedobacter ginsengisoli</name>
    <dbReference type="NCBI Taxonomy" id="363852"/>
    <lineage>
        <taxon>Bacteria</taxon>
        <taxon>Pseudomonadati</taxon>
        <taxon>Bacteroidota</taxon>
        <taxon>Sphingobacteriia</taxon>
        <taxon>Sphingobacteriales</taxon>
        <taxon>Sphingobacteriaceae</taxon>
        <taxon>Pedobacter</taxon>
    </lineage>
</organism>
<keyword evidence="2" id="KW-1185">Reference proteome</keyword>
<proteinExistence type="predicted"/>
<accession>A0A2D1U3U4</accession>